<accession>A0ABD1SYC2</accession>
<dbReference type="InterPro" id="IPR044730">
    <property type="entry name" value="RNase_H-like_dom_plant"/>
</dbReference>
<proteinExistence type="predicted"/>
<evidence type="ECO:0000313" key="2">
    <source>
        <dbReference type="EMBL" id="KAL2505415.1"/>
    </source>
</evidence>
<evidence type="ECO:0000259" key="1">
    <source>
        <dbReference type="Pfam" id="PF13966"/>
    </source>
</evidence>
<dbReference type="Pfam" id="PF13966">
    <property type="entry name" value="zf-RVT"/>
    <property type="match status" value="1"/>
</dbReference>
<keyword evidence="3" id="KW-1185">Reference proteome</keyword>
<dbReference type="InterPro" id="IPR026960">
    <property type="entry name" value="RVT-Znf"/>
</dbReference>
<sequence>MNLRLSTLLPQIISALQSGFISGLAHQGIMSYLHRNYYIHLIRKCDEIENIPITAEVHDQITWKDTSDGRFATKSAWPLVRTGHSIQAIYGMIWSSIIPMTVSFFYWRLWQGLIPIDVLIQRQIGSHMASRCLCCSVIETIQHLFINSCIANQAVYFPIIHWRGDMDITPPFGISLTTSSLPPCFGLLAYSTKGSYKVNTDGCVKDGFIYGLSSDSSLAIHCITRGGGPWFIQATLHRIRHLLTFDCDTISHIYREGNQVADLLASEGWDRRCYFEYSAQDLPRRYQLLSSD</sequence>
<dbReference type="AlphaFoldDB" id="A0ABD1SYC2"/>
<dbReference type="EMBL" id="JBFOLK010000006">
    <property type="protein sequence ID" value="KAL2505415.1"/>
    <property type="molecule type" value="Genomic_DNA"/>
</dbReference>
<protein>
    <recommendedName>
        <fullName evidence="1">Reverse transcriptase zinc-binding domain-containing protein</fullName>
    </recommendedName>
</protein>
<evidence type="ECO:0000313" key="3">
    <source>
        <dbReference type="Proteomes" id="UP001604336"/>
    </source>
</evidence>
<gene>
    <name evidence="2" type="ORF">Adt_21036</name>
</gene>
<dbReference type="Proteomes" id="UP001604336">
    <property type="component" value="Unassembled WGS sequence"/>
</dbReference>
<comment type="caution">
    <text evidence="2">The sequence shown here is derived from an EMBL/GenBank/DDBJ whole genome shotgun (WGS) entry which is preliminary data.</text>
</comment>
<reference evidence="3" key="1">
    <citation type="submission" date="2024-07" db="EMBL/GenBank/DDBJ databases">
        <title>Two chromosome-level genome assemblies of Korean endemic species Abeliophyllum distichum and Forsythia ovata (Oleaceae).</title>
        <authorList>
            <person name="Jang H."/>
        </authorList>
    </citation>
    <scope>NUCLEOTIDE SEQUENCE [LARGE SCALE GENOMIC DNA]</scope>
</reference>
<feature type="domain" description="Reverse transcriptase zinc-binding" evidence="1">
    <location>
        <begin position="71"/>
        <end position="153"/>
    </location>
</feature>
<organism evidence="2 3">
    <name type="scientific">Abeliophyllum distichum</name>
    <dbReference type="NCBI Taxonomy" id="126358"/>
    <lineage>
        <taxon>Eukaryota</taxon>
        <taxon>Viridiplantae</taxon>
        <taxon>Streptophyta</taxon>
        <taxon>Embryophyta</taxon>
        <taxon>Tracheophyta</taxon>
        <taxon>Spermatophyta</taxon>
        <taxon>Magnoliopsida</taxon>
        <taxon>eudicotyledons</taxon>
        <taxon>Gunneridae</taxon>
        <taxon>Pentapetalae</taxon>
        <taxon>asterids</taxon>
        <taxon>lamiids</taxon>
        <taxon>Lamiales</taxon>
        <taxon>Oleaceae</taxon>
        <taxon>Forsythieae</taxon>
        <taxon>Abeliophyllum</taxon>
    </lineage>
</organism>
<name>A0ABD1SYC2_9LAMI</name>
<dbReference type="CDD" id="cd06222">
    <property type="entry name" value="RNase_H_like"/>
    <property type="match status" value="1"/>
</dbReference>